<dbReference type="AlphaFoldDB" id="A0AAN9L5P6"/>
<dbReference type="PROSITE" id="PS00375">
    <property type="entry name" value="UDPGT"/>
    <property type="match status" value="1"/>
</dbReference>
<keyword evidence="6" id="KW-0812">Transmembrane</keyword>
<gene>
    <name evidence="8" type="ORF">VNO77_22230</name>
</gene>
<feature type="domain" description="Glycosyltransferase N-terminal" evidence="7">
    <location>
        <begin position="12"/>
        <end position="154"/>
    </location>
</feature>
<organism evidence="8 9">
    <name type="scientific">Canavalia gladiata</name>
    <name type="common">Sword bean</name>
    <name type="synonym">Dolichos gladiatus</name>
    <dbReference type="NCBI Taxonomy" id="3824"/>
    <lineage>
        <taxon>Eukaryota</taxon>
        <taxon>Viridiplantae</taxon>
        <taxon>Streptophyta</taxon>
        <taxon>Embryophyta</taxon>
        <taxon>Tracheophyta</taxon>
        <taxon>Spermatophyta</taxon>
        <taxon>Magnoliopsida</taxon>
        <taxon>eudicotyledons</taxon>
        <taxon>Gunneridae</taxon>
        <taxon>Pentapetalae</taxon>
        <taxon>rosids</taxon>
        <taxon>fabids</taxon>
        <taxon>Fabales</taxon>
        <taxon>Fabaceae</taxon>
        <taxon>Papilionoideae</taxon>
        <taxon>50 kb inversion clade</taxon>
        <taxon>NPAAA clade</taxon>
        <taxon>indigoferoid/millettioid clade</taxon>
        <taxon>Phaseoleae</taxon>
        <taxon>Canavalia</taxon>
    </lineage>
</organism>
<dbReference type="EC" id="2.4.1.-" evidence="5"/>
<sequence length="487" mass="54976">MSNIGERKPHAVLIPYPVQGHINPLFKLAKLLHFRGFHITFVHTEYNYKRLVKSRGAKALDGLQDFCFETIPDDLPPIDADDVTQQQNLLSLCDSVKKNFLPPFRDLLARLNHSATAALIPPVTFLVSDCFMSFSIQAAEELAVPILFFFPASAGVFFSIMHFRTLFDKGILPLKDESYLTNGYLDTKVDCIPGLQNLRLKDLPTYIRITDPKDLMIEFIIEAADNIHRANAIVINTFDELESDSLNSLSSIFPSLYPIGPLPSFLNQSPHNHSAYLGSNLWKEDLECLEWLESKEPRSVVYVNFGSVTVISPEQLLEFAWGLANSKIPFLWIIRPDLVIGGSSVLPAEFVNVTRERSLIASWCPQEEVLNHPSIGGFLTHCGWNSTTESICAGVPMLCWPFLADQPTNCRYICNEWNVGIEIDTNVKREDVEKLVNELMVGEKGKKMRQKIMELKEKGDEQTRPGGCSYMNLDTVIKDVLLKQKQI</sequence>
<evidence type="ECO:0000256" key="5">
    <source>
        <dbReference type="RuleBase" id="RU362057"/>
    </source>
</evidence>
<keyword evidence="3 4" id="KW-0808">Transferase</keyword>
<feature type="transmembrane region" description="Helical" evidence="6">
    <location>
        <begin position="142"/>
        <end position="163"/>
    </location>
</feature>
<dbReference type="Pfam" id="PF26168">
    <property type="entry name" value="Glyco_transf_N"/>
    <property type="match status" value="1"/>
</dbReference>
<dbReference type="Gene3D" id="3.40.50.2000">
    <property type="entry name" value="Glycogen Phosphorylase B"/>
    <property type="match status" value="2"/>
</dbReference>
<evidence type="ECO:0000256" key="2">
    <source>
        <dbReference type="ARBA" id="ARBA00022676"/>
    </source>
</evidence>
<accession>A0AAN9L5P6</accession>
<dbReference type="GO" id="GO:0080043">
    <property type="term" value="F:quercetin 3-O-glucosyltransferase activity"/>
    <property type="evidence" value="ECO:0007669"/>
    <property type="project" value="TreeGrafter"/>
</dbReference>
<evidence type="ECO:0000256" key="3">
    <source>
        <dbReference type="ARBA" id="ARBA00022679"/>
    </source>
</evidence>
<keyword evidence="6" id="KW-1133">Transmembrane helix</keyword>
<dbReference type="PANTHER" id="PTHR11926">
    <property type="entry name" value="GLUCOSYL/GLUCURONOSYL TRANSFERASES"/>
    <property type="match status" value="1"/>
</dbReference>
<evidence type="ECO:0000313" key="9">
    <source>
        <dbReference type="Proteomes" id="UP001367508"/>
    </source>
</evidence>
<dbReference type="SUPFAM" id="SSF53756">
    <property type="entry name" value="UDP-Glycosyltransferase/glycogen phosphorylase"/>
    <property type="match status" value="1"/>
</dbReference>
<dbReference type="GO" id="GO:0080044">
    <property type="term" value="F:quercetin 7-O-glucosyltransferase activity"/>
    <property type="evidence" value="ECO:0007669"/>
    <property type="project" value="TreeGrafter"/>
</dbReference>
<dbReference type="InterPro" id="IPR002213">
    <property type="entry name" value="UDP_glucos_trans"/>
</dbReference>
<dbReference type="Proteomes" id="UP001367508">
    <property type="component" value="Unassembled WGS sequence"/>
</dbReference>
<name>A0AAN9L5P6_CANGL</name>
<evidence type="ECO:0000259" key="7">
    <source>
        <dbReference type="Pfam" id="PF26168"/>
    </source>
</evidence>
<dbReference type="InterPro" id="IPR035595">
    <property type="entry name" value="UDP_glycos_trans_CS"/>
</dbReference>
<evidence type="ECO:0000313" key="8">
    <source>
        <dbReference type="EMBL" id="KAK7328134.1"/>
    </source>
</evidence>
<evidence type="ECO:0000256" key="4">
    <source>
        <dbReference type="RuleBase" id="RU003718"/>
    </source>
</evidence>
<dbReference type="PANTHER" id="PTHR11926:SF1188">
    <property type="entry name" value="FAMILY PROTEIN, PUTATIVE-RELATED"/>
    <property type="match status" value="1"/>
</dbReference>
<evidence type="ECO:0000256" key="6">
    <source>
        <dbReference type="SAM" id="Phobius"/>
    </source>
</evidence>
<keyword evidence="6" id="KW-0472">Membrane</keyword>
<dbReference type="FunFam" id="3.40.50.2000:FF:000065">
    <property type="entry name" value="Glycosyltransferase"/>
    <property type="match status" value="1"/>
</dbReference>
<dbReference type="CDD" id="cd03784">
    <property type="entry name" value="GT1_Gtf-like"/>
    <property type="match status" value="1"/>
</dbReference>
<protein>
    <recommendedName>
        <fullName evidence="5">Glycosyltransferase</fullName>
        <ecNumber evidence="5">2.4.1.-</ecNumber>
    </recommendedName>
</protein>
<proteinExistence type="inferred from homology"/>
<evidence type="ECO:0000256" key="1">
    <source>
        <dbReference type="ARBA" id="ARBA00009995"/>
    </source>
</evidence>
<comment type="similarity">
    <text evidence="1 4">Belongs to the UDP-glycosyltransferase family.</text>
</comment>
<dbReference type="InterPro" id="IPR058980">
    <property type="entry name" value="Glyco_transf_N"/>
</dbReference>
<keyword evidence="9" id="KW-1185">Reference proteome</keyword>
<dbReference type="EMBL" id="JAYMYQ010000005">
    <property type="protein sequence ID" value="KAK7328134.1"/>
    <property type="molecule type" value="Genomic_DNA"/>
</dbReference>
<comment type="caution">
    <text evidence="8">The sequence shown here is derived from an EMBL/GenBank/DDBJ whole genome shotgun (WGS) entry which is preliminary data.</text>
</comment>
<keyword evidence="2 4" id="KW-0328">Glycosyltransferase</keyword>
<dbReference type="FunFam" id="3.40.50.2000:FF:000027">
    <property type="entry name" value="Glycosyltransferase"/>
    <property type="match status" value="1"/>
</dbReference>
<reference evidence="8 9" key="1">
    <citation type="submission" date="2024-01" db="EMBL/GenBank/DDBJ databases">
        <title>The genomes of 5 underutilized Papilionoideae crops provide insights into root nodulation and disease resistanc.</title>
        <authorList>
            <person name="Jiang F."/>
        </authorList>
    </citation>
    <scope>NUCLEOTIDE SEQUENCE [LARGE SCALE GENOMIC DNA]</scope>
    <source>
        <strain evidence="8">LVBAO_FW01</strain>
        <tissue evidence="8">Leaves</tissue>
    </source>
</reference>
<dbReference type="Pfam" id="PF00201">
    <property type="entry name" value="UDPGT"/>
    <property type="match status" value="1"/>
</dbReference>